<reference evidence="3 4" key="2">
    <citation type="journal article" date="2019" name="G3 (Bethesda)">
        <title>Hybrid Assembly of the Genome of the Entomopathogenic Nematode Steinernema carpocapsae Identifies the X-Chromosome.</title>
        <authorList>
            <person name="Serra L."/>
            <person name="Macchietto M."/>
            <person name="Macias-Munoz A."/>
            <person name="McGill C.J."/>
            <person name="Rodriguez I.M."/>
            <person name="Rodriguez B."/>
            <person name="Murad R."/>
            <person name="Mortazavi A."/>
        </authorList>
    </citation>
    <scope>NUCLEOTIDE SEQUENCE [LARGE SCALE GENOMIC DNA]</scope>
    <source>
        <strain evidence="3 4">ALL</strain>
    </source>
</reference>
<feature type="compositionally biased region" description="Basic and acidic residues" evidence="1">
    <location>
        <begin position="173"/>
        <end position="184"/>
    </location>
</feature>
<evidence type="ECO:0000256" key="2">
    <source>
        <dbReference type="SAM" id="SignalP"/>
    </source>
</evidence>
<protein>
    <recommendedName>
        <fullName evidence="5">DUF4794 domain-containing protein</fullName>
    </recommendedName>
</protein>
<organism evidence="3 4">
    <name type="scientific">Steinernema carpocapsae</name>
    <name type="common">Entomopathogenic nematode</name>
    <dbReference type="NCBI Taxonomy" id="34508"/>
    <lineage>
        <taxon>Eukaryota</taxon>
        <taxon>Metazoa</taxon>
        <taxon>Ecdysozoa</taxon>
        <taxon>Nematoda</taxon>
        <taxon>Chromadorea</taxon>
        <taxon>Rhabditida</taxon>
        <taxon>Tylenchina</taxon>
        <taxon>Panagrolaimomorpha</taxon>
        <taxon>Strongyloidoidea</taxon>
        <taxon>Steinernematidae</taxon>
        <taxon>Steinernema</taxon>
    </lineage>
</organism>
<feature type="signal peptide" evidence="2">
    <location>
        <begin position="1"/>
        <end position="17"/>
    </location>
</feature>
<dbReference type="PANTHER" id="PTHR36514:SF3">
    <property type="entry name" value="ASCARIS SUUM EPICUTICLIN PROTEIN RELATED"/>
    <property type="match status" value="1"/>
</dbReference>
<dbReference type="EMBL" id="AZBU02000001">
    <property type="protein sequence ID" value="TMS38819.1"/>
    <property type="molecule type" value="Genomic_DNA"/>
</dbReference>
<evidence type="ECO:0008006" key="5">
    <source>
        <dbReference type="Google" id="ProtNLM"/>
    </source>
</evidence>
<reference evidence="3 4" key="1">
    <citation type="journal article" date="2015" name="Genome Biol.">
        <title>Comparative genomics of Steinernema reveals deeply conserved gene regulatory networks.</title>
        <authorList>
            <person name="Dillman A.R."/>
            <person name="Macchietto M."/>
            <person name="Porter C.F."/>
            <person name="Rogers A."/>
            <person name="Williams B."/>
            <person name="Antoshechkin I."/>
            <person name="Lee M.M."/>
            <person name="Goodwin Z."/>
            <person name="Lu X."/>
            <person name="Lewis E.E."/>
            <person name="Goodrich-Blair H."/>
            <person name="Stock S.P."/>
            <person name="Adams B.J."/>
            <person name="Sternberg P.W."/>
            <person name="Mortazavi A."/>
        </authorList>
    </citation>
    <scope>NUCLEOTIDE SEQUENCE [LARGE SCALE GENOMIC DNA]</scope>
    <source>
        <strain evidence="3 4">ALL</strain>
    </source>
</reference>
<keyword evidence="2" id="KW-0732">Signal</keyword>
<proteinExistence type="predicted"/>
<evidence type="ECO:0000313" key="3">
    <source>
        <dbReference type="EMBL" id="TMS38819.1"/>
    </source>
</evidence>
<dbReference type="EMBL" id="CM016762">
    <property type="protein sequence ID" value="TMS38819.1"/>
    <property type="molecule type" value="Genomic_DNA"/>
</dbReference>
<feature type="region of interest" description="Disordered" evidence="1">
    <location>
        <begin position="21"/>
        <end position="184"/>
    </location>
</feature>
<evidence type="ECO:0000256" key="1">
    <source>
        <dbReference type="SAM" id="MobiDB-lite"/>
    </source>
</evidence>
<dbReference type="STRING" id="34508.A0A4U8V0N4"/>
<sequence>MSSRWILVLALCAVASAGISKRSNGYGDEAVTPAPAAQSYDAPAPPEQVAPRVSQPAPEQVPVQSSGYRKKRNNGYGDEVVAPPAPAYGEQSGYGAPAPVEQVSSPVVQPPPANPAPVQASGYRKKRNTQNGYGDEAVNPAAPAVQRASEWQLRSPRPPLPPPPCRPPATVRSAERRTATETRP</sequence>
<dbReference type="AlphaFoldDB" id="A0A4U8V0N4"/>
<accession>A0A4U8V0N4</accession>
<evidence type="ECO:0000313" key="4">
    <source>
        <dbReference type="Proteomes" id="UP000298663"/>
    </source>
</evidence>
<dbReference type="PANTHER" id="PTHR36514">
    <property type="entry name" value="PROTEIN CBG00436"/>
    <property type="match status" value="1"/>
</dbReference>
<feature type="compositionally biased region" description="Pro residues" evidence="1">
    <location>
        <begin position="156"/>
        <end position="167"/>
    </location>
</feature>
<name>A0A4U8V0N4_STECR</name>
<feature type="compositionally biased region" description="Low complexity" evidence="1">
    <location>
        <begin position="96"/>
        <end position="107"/>
    </location>
</feature>
<dbReference type="Proteomes" id="UP000298663">
    <property type="component" value="Chromosome X"/>
</dbReference>
<dbReference type="OrthoDB" id="5843337at2759"/>
<comment type="caution">
    <text evidence="3">The sequence shown here is derived from an EMBL/GenBank/DDBJ whole genome shotgun (WGS) entry which is preliminary data.</text>
</comment>
<gene>
    <name evidence="3" type="ORF">L596_005459</name>
</gene>
<keyword evidence="4" id="KW-1185">Reference proteome</keyword>
<feature type="chain" id="PRO_5020978889" description="DUF4794 domain-containing protein" evidence="2">
    <location>
        <begin position="18"/>
        <end position="184"/>
    </location>
</feature>